<dbReference type="OrthoDB" id="2111841at2759"/>
<keyword evidence="2" id="KW-0645">Protease</keyword>
<keyword evidence="5" id="KW-0190">Covalent protein-DNA linkage</keyword>
<dbReference type="GO" id="GO:0003697">
    <property type="term" value="F:single-stranded DNA binding"/>
    <property type="evidence" value="ECO:0007669"/>
    <property type="project" value="InterPro"/>
</dbReference>
<comment type="caution">
    <text evidence="9">The sequence shown here is derived from an EMBL/GenBank/DDBJ whole genome shotgun (WGS) entry which is preliminary data.</text>
</comment>
<feature type="compositionally biased region" description="Polar residues" evidence="8">
    <location>
        <begin position="382"/>
        <end position="396"/>
    </location>
</feature>
<evidence type="ECO:0000256" key="1">
    <source>
        <dbReference type="ARBA" id="ARBA00008136"/>
    </source>
</evidence>
<dbReference type="InterPro" id="IPR003738">
    <property type="entry name" value="SRAP"/>
</dbReference>
<reference evidence="9 10" key="1">
    <citation type="submission" date="2018-05" db="EMBL/GenBank/DDBJ databases">
        <title>Genome sequencing and assembly of the regulated plant pathogen Lachnellula willkommii and related sister species for the development of diagnostic species identification markers.</title>
        <authorList>
            <person name="Giroux E."/>
            <person name="Bilodeau G."/>
        </authorList>
    </citation>
    <scope>NUCLEOTIDE SEQUENCE [LARGE SCALE GENOMIC DNA]</scope>
    <source>
        <strain evidence="9 10">CBS 268.59</strain>
    </source>
</reference>
<dbReference type="GO" id="GO:0006508">
    <property type="term" value="P:proteolysis"/>
    <property type="evidence" value="ECO:0007669"/>
    <property type="project" value="UniProtKB-KW"/>
</dbReference>
<evidence type="ECO:0000256" key="3">
    <source>
        <dbReference type="ARBA" id="ARBA00022763"/>
    </source>
</evidence>
<dbReference type="SUPFAM" id="SSF143081">
    <property type="entry name" value="BB1717-like"/>
    <property type="match status" value="1"/>
</dbReference>
<keyword evidence="10" id="KW-1185">Reference proteome</keyword>
<evidence type="ECO:0000313" key="9">
    <source>
        <dbReference type="EMBL" id="TVY82693.1"/>
    </source>
</evidence>
<evidence type="ECO:0000256" key="4">
    <source>
        <dbReference type="ARBA" id="ARBA00022801"/>
    </source>
</evidence>
<name>A0A8T9CJ01_9HELO</name>
<accession>A0A8T9CJ01</accession>
<evidence type="ECO:0000256" key="7">
    <source>
        <dbReference type="ARBA" id="ARBA00023239"/>
    </source>
</evidence>
<dbReference type="AlphaFoldDB" id="A0A8T9CJ01"/>
<evidence type="ECO:0000256" key="2">
    <source>
        <dbReference type="ARBA" id="ARBA00022670"/>
    </source>
</evidence>
<dbReference type="InterPro" id="IPR036590">
    <property type="entry name" value="SRAP-like"/>
</dbReference>
<keyword evidence="4" id="KW-0378">Hydrolase</keyword>
<keyword evidence="3" id="KW-0227">DNA damage</keyword>
<proteinExistence type="inferred from homology"/>
<evidence type="ECO:0000256" key="6">
    <source>
        <dbReference type="ARBA" id="ARBA00023125"/>
    </source>
</evidence>
<dbReference type="Gene3D" id="3.90.1680.10">
    <property type="entry name" value="SOS response associated peptidase-like"/>
    <property type="match status" value="1"/>
</dbReference>
<gene>
    <name evidence="9" type="primary">YMR114C</name>
    <name evidence="9" type="ORF">LSUE1_G001114</name>
</gene>
<protein>
    <submittedName>
        <fullName evidence="9">Putative peptidase</fullName>
    </submittedName>
</protein>
<evidence type="ECO:0000256" key="8">
    <source>
        <dbReference type="SAM" id="MobiDB-lite"/>
    </source>
</evidence>
<evidence type="ECO:0000313" key="10">
    <source>
        <dbReference type="Proteomes" id="UP000469558"/>
    </source>
</evidence>
<dbReference type="GO" id="GO:0016829">
    <property type="term" value="F:lyase activity"/>
    <property type="evidence" value="ECO:0007669"/>
    <property type="project" value="UniProtKB-KW"/>
</dbReference>
<evidence type="ECO:0000256" key="5">
    <source>
        <dbReference type="ARBA" id="ARBA00023124"/>
    </source>
</evidence>
<organism evidence="9 10">
    <name type="scientific">Lachnellula suecica</name>
    <dbReference type="NCBI Taxonomy" id="602035"/>
    <lineage>
        <taxon>Eukaryota</taxon>
        <taxon>Fungi</taxon>
        <taxon>Dikarya</taxon>
        <taxon>Ascomycota</taxon>
        <taxon>Pezizomycotina</taxon>
        <taxon>Leotiomycetes</taxon>
        <taxon>Helotiales</taxon>
        <taxon>Lachnaceae</taxon>
        <taxon>Lachnellula</taxon>
    </lineage>
</organism>
<dbReference type="PANTHER" id="PTHR13604:SF0">
    <property type="entry name" value="ABASIC SITE PROCESSING PROTEIN HMCES"/>
    <property type="match status" value="1"/>
</dbReference>
<feature type="compositionally biased region" description="Acidic residues" evidence="8">
    <location>
        <begin position="72"/>
        <end position="87"/>
    </location>
</feature>
<dbReference type="EMBL" id="QGMK01000287">
    <property type="protein sequence ID" value="TVY82693.1"/>
    <property type="molecule type" value="Genomic_DNA"/>
</dbReference>
<feature type="region of interest" description="Disordered" evidence="8">
    <location>
        <begin position="58"/>
        <end position="87"/>
    </location>
</feature>
<feature type="compositionally biased region" description="Basic and acidic residues" evidence="8">
    <location>
        <begin position="345"/>
        <end position="362"/>
    </location>
</feature>
<comment type="similarity">
    <text evidence="1">Belongs to the SOS response-associated peptidase family.</text>
</comment>
<dbReference type="Proteomes" id="UP000469558">
    <property type="component" value="Unassembled WGS sequence"/>
</dbReference>
<feature type="region of interest" description="Disordered" evidence="8">
    <location>
        <begin position="291"/>
        <end position="413"/>
    </location>
</feature>
<dbReference type="PANTHER" id="PTHR13604">
    <property type="entry name" value="DC12-RELATED"/>
    <property type="match status" value="1"/>
</dbReference>
<keyword evidence="6" id="KW-0238">DNA-binding</keyword>
<dbReference type="GO" id="GO:0106300">
    <property type="term" value="P:protein-DNA covalent cross-linking repair"/>
    <property type="evidence" value="ECO:0007669"/>
    <property type="project" value="InterPro"/>
</dbReference>
<dbReference type="Pfam" id="PF02586">
    <property type="entry name" value="SRAP"/>
    <property type="match status" value="1"/>
</dbReference>
<keyword evidence="7" id="KW-0456">Lyase</keyword>
<sequence length="413" mass="46545">MCGRYAIALRPAQVRAYLENAHMPVFEAPEEEGEGAPRQSYNFAPGYNGIVYRADTPDYGAGPRQHKKDSAGEAEPEDYVVDDGPEEEQSEVRYKLQTMKWGLIPFWTKRNPDYGTMMKTMNCRDDSLKENKGMWTTMKQRKRCIVVAQGFYEWLKKGKEKVPHYVKRKDGQLMCFAGLWDCVQYEGSEEKTWTYTIITTDSNKQLKFLHDRMPVILENGTEDVRTWLDPKRYTWSKELQNLLVPFQGELEIYPVSKDVSKVGNSSPTYIIPVASSENKANIANFFAKGATKGDAKPTTTITSLKAEAAKDEVSRTDVKHEPGETRETTDHSGTEDNAPLPIPEEEPKGVKRELEDVEEPLKKIPKTTDSPAKPSPKKPTGRSRSAISNNTASPTKPTGKDKGSQKITSFFGK</sequence>
<feature type="compositionally biased region" description="Basic and acidic residues" evidence="8">
    <location>
        <begin position="307"/>
        <end position="334"/>
    </location>
</feature>
<dbReference type="GO" id="GO:0008233">
    <property type="term" value="F:peptidase activity"/>
    <property type="evidence" value="ECO:0007669"/>
    <property type="project" value="UniProtKB-KW"/>
</dbReference>